<dbReference type="EMBL" id="BAABAQ010000005">
    <property type="protein sequence ID" value="GAA4192532.1"/>
    <property type="molecule type" value="Genomic_DNA"/>
</dbReference>
<dbReference type="InterPro" id="IPR032466">
    <property type="entry name" value="Metal_Hydrolase"/>
</dbReference>
<name>A0ABP8AWU8_9ACTN</name>
<dbReference type="InterPro" id="IPR052349">
    <property type="entry name" value="Metallo-hydrolase_Enzymes"/>
</dbReference>
<comment type="caution">
    <text evidence="1">The sequence shown here is derived from an EMBL/GenBank/DDBJ whole genome shotgun (WGS) entry which is preliminary data.</text>
</comment>
<evidence type="ECO:0008006" key="3">
    <source>
        <dbReference type="Google" id="ProtNLM"/>
    </source>
</evidence>
<evidence type="ECO:0000313" key="2">
    <source>
        <dbReference type="Proteomes" id="UP001501251"/>
    </source>
</evidence>
<proteinExistence type="predicted"/>
<dbReference type="SUPFAM" id="SSF51556">
    <property type="entry name" value="Metallo-dependent hydrolases"/>
    <property type="match status" value="1"/>
</dbReference>
<dbReference type="Gene3D" id="3.20.20.140">
    <property type="entry name" value="Metal-dependent hydrolases"/>
    <property type="match status" value="1"/>
</dbReference>
<sequence>MAGLALTACFYRAVMDTPDLLIRNAALCGRPGRWSPAATGGLISLVAEDDPGLAPATGVTLDADGALVTEPFVDAHLHLRKVHTLDRAGPAALSQYTGAAMSAIETAATVKTGQTAESVLERARPVLLESVRQGVRAVQAFADIESRRRGSSACPPTAWSPGLPPTW</sequence>
<organism evidence="1 2">
    <name type="scientific">Streptosporangium oxazolinicum</name>
    <dbReference type="NCBI Taxonomy" id="909287"/>
    <lineage>
        <taxon>Bacteria</taxon>
        <taxon>Bacillati</taxon>
        <taxon>Actinomycetota</taxon>
        <taxon>Actinomycetes</taxon>
        <taxon>Streptosporangiales</taxon>
        <taxon>Streptosporangiaceae</taxon>
        <taxon>Streptosporangium</taxon>
    </lineage>
</organism>
<protein>
    <recommendedName>
        <fullName evidence="3">Cytosine deaminase</fullName>
    </recommendedName>
</protein>
<reference evidence="2" key="1">
    <citation type="journal article" date="2019" name="Int. J. Syst. Evol. Microbiol.">
        <title>The Global Catalogue of Microorganisms (GCM) 10K type strain sequencing project: providing services to taxonomists for standard genome sequencing and annotation.</title>
        <authorList>
            <consortium name="The Broad Institute Genomics Platform"/>
            <consortium name="The Broad Institute Genome Sequencing Center for Infectious Disease"/>
            <person name="Wu L."/>
            <person name="Ma J."/>
        </authorList>
    </citation>
    <scope>NUCLEOTIDE SEQUENCE [LARGE SCALE GENOMIC DNA]</scope>
    <source>
        <strain evidence="2">JCM 17388</strain>
    </source>
</reference>
<dbReference type="PANTHER" id="PTHR32027">
    <property type="entry name" value="CYTOSINE DEAMINASE"/>
    <property type="match status" value="1"/>
</dbReference>
<accession>A0ABP8AWU8</accession>
<dbReference type="PANTHER" id="PTHR32027:SF0">
    <property type="entry name" value="CYTOSINE DEAMINASE"/>
    <property type="match status" value="1"/>
</dbReference>
<dbReference type="Proteomes" id="UP001501251">
    <property type="component" value="Unassembled WGS sequence"/>
</dbReference>
<gene>
    <name evidence="1" type="ORF">GCM10022252_34070</name>
</gene>
<evidence type="ECO:0000313" key="1">
    <source>
        <dbReference type="EMBL" id="GAA4192532.1"/>
    </source>
</evidence>
<keyword evidence="2" id="KW-1185">Reference proteome</keyword>